<protein>
    <submittedName>
        <fullName evidence="1">Uncharacterized protein</fullName>
    </submittedName>
</protein>
<evidence type="ECO:0000313" key="1">
    <source>
        <dbReference type="EMBL" id="JAD48407.1"/>
    </source>
</evidence>
<reference evidence="1" key="2">
    <citation type="journal article" date="2015" name="Data Brief">
        <title>Shoot transcriptome of the giant reed, Arundo donax.</title>
        <authorList>
            <person name="Barrero R.A."/>
            <person name="Guerrero F.D."/>
            <person name="Moolhuijzen P."/>
            <person name="Goolsby J.A."/>
            <person name="Tidwell J."/>
            <person name="Bellgard S.E."/>
            <person name="Bellgard M.I."/>
        </authorList>
    </citation>
    <scope>NUCLEOTIDE SEQUENCE</scope>
    <source>
        <tissue evidence="1">Shoot tissue taken approximately 20 cm above the soil surface</tissue>
    </source>
</reference>
<dbReference type="AlphaFoldDB" id="A0A0A9AMT4"/>
<dbReference type="EMBL" id="GBRH01249488">
    <property type="protein sequence ID" value="JAD48407.1"/>
    <property type="molecule type" value="Transcribed_RNA"/>
</dbReference>
<name>A0A0A9AMT4_ARUDO</name>
<sequence length="29" mass="3431">MYRMVHASYMIHSQERNQVSTCESMNSIP</sequence>
<proteinExistence type="predicted"/>
<reference evidence="1" key="1">
    <citation type="submission" date="2014-09" db="EMBL/GenBank/DDBJ databases">
        <authorList>
            <person name="Magalhaes I.L.F."/>
            <person name="Oliveira U."/>
            <person name="Santos F.R."/>
            <person name="Vidigal T.H.D.A."/>
            <person name="Brescovit A.D."/>
            <person name="Santos A.J."/>
        </authorList>
    </citation>
    <scope>NUCLEOTIDE SEQUENCE</scope>
    <source>
        <tissue evidence="1">Shoot tissue taken approximately 20 cm above the soil surface</tissue>
    </source>
</reference>
<organism evidence="1">
    <name type="scientific">Arundo donax</name>
    <name type="common">Giant reed</name>
    <name type="synonym">Donax arundinaceus</name>
    <dbReference type="NCBI Taxonomy" id="35708"/>
    <lineage>
        <taxon>Eukaryota</taxon>
        <taxon>Viridiplantae</taxon>
        <taxon>Streptophyta</taxon>
        <taxon>Embryophyta</taxon>
        <taxon>Tracheophyta</taxon>
        <taxon>Spermatophyta</taxon>
        <taxon>Magnoliopsida</taxon>
        <taxon>Liliopsida</taxon>
        <taxon>Poales</taxon>
        <taxon>Poaceae</taxon>
        <taxon>PACMAD clade</taxon>
        <taxon>Arundinoideae</taxon>
        <taxon>Arundineae</taxon>
        <taxon>Arundo</taxon>
    </lineage>
</organism>
<accession>A0A0A9AMT4</accession>